<evidence type="ECO:0000256" key="11">
    <source>
        <dbReference type="ARBA" id="ARBA00048461"/>
    </source>
</evidence>
<dbReference type="PANTHER" id="PTHR34853">
    <property type="match status" value="1"/>
</dbReference>
<dbReference type="GO" id="GO:0047372">
    <property type="term" value="F:monoacylglycerol lipase activity"/>
    <property type="evidence" value="ECO:0007669"/>
    <property type="project" value="RHEA"/>
</dbReference>
<dbReference type="Gene3D" id="3.40.50.1820">
    <property type="entry name" value="alpha/beta hydrolase"/>
    <property type="match status" value="1"/>
</dbReference>
<organism evidence="13 14">
    <name type="scientific">Malassezia restricta (strain ATCC 96810 / NBRC 103918 / CBS 7877)</name>
    <name type="common">Seborrheic dermatitis infection agent</name>
    <dbReference type="NCBI Taxonomy" id="425264"/>
    <lineage>
        <taxon>Eukaryota</taxon>
        <taxon>Fungi</taxon>
        <taxon>Dikarya</taxon>
        <taxon>Basidiomycota</taxon>
        <taxon>Ustilaginomycotina</taxon>
        <taxon>Malasseziomycetes</taxon>
        <taxon>Malasseziales</taxon>
        <taxon>Malasseziaceae</taxon>
        <taxon>Malassezia</taxon>
    </lineage>
</organism>
<comment type="similarity">
    <text evidence="9">Belongs to the AB hydrolase superfamily. Lipase family. Class Lip subfamily.</text>
</comment>
<evidence type="ECO:0000256" key="6">
    <source>
        <dbReference type="ARBA" id="ARBA00022963"/>
    </source>
</evidence>
<evidence type="ECO:0000256" key="12">
    <source>
        <dbReference type="SAM" id="SignalP"/>
    </source>
</evidence>
<evidence type="ECO:0000256" key="5">
    <source>
        <dbReference type="ARBA" id="ARBA00022801"/>
    </source>
</evidence>
<dbReference type="GO" id="GO:0120516">
    <property type="term" value="F:diacylglycerol lipase activity"/>
    <property type="evidence" value="ECO:0007669"/>
    <property type="project" value="RHEA"/>
</dbReference>
<keyword evidence="8" id="KW-0443">Lipid metabolism</keyword>
<keyword evidence="14" id="KW-1185">Reference proteome</keyword>
<dbReference type="GO" id="GO:0005576">
    <property type="term" value="C:extracellular region"/>
    <property type="evidence" value="ECO:0007669"/>
    <property type="project" value="UniProtKB-SubCell"/>
</dbReference>
<dbReference type="EC" id="3.1.1.3" evidence="3"/>
<dbReference type="Proteomes" id="UP000269793">
    <property type="component" value="Chromosome VIII"/>
</dbReference>
<evidence type="ECO:0000256" key="3">
    <source>
        <dbReference type="ARBA" id="ARBA00013279"/>
    </source>
</evidence>
<evidence type="ECO:0000256" key="8">
    <source>
        <dbReference type="ARBA" id="ARBA00023098"/>
    </source>
</evidence>
<evidence type="ECO:0000256" key="9">
    <source>
        <dbReference type="ARBA" id="ARBA00043986"/>
    </source>
</evidence>
<dbReference type="ESTHER" id="9basi-a0a3g2sd42">
    <property type="family name" value="Fungal-Bact_LIP"/>
</dbReference>
<dbReference type="VEuPathDB" id="FungiDB:DNF11_3797"/>
<evidence type="ECO:0000256" key="4">
    <source>
        <dbReference type="ARBA" id="ARBA00022525"/>
    </source>
</evidence>
<reference evidence="13 14" key="1">
    <citation type="submission" date="2018-10" db="EMBL/GenBank/DDBJ databases">
        <title>Complete genome sequence of Malassezia restricta CBS 7877.</title>
        <authorList>
            <person name="Morand S.C."/>
            <person name="Bertignac M."/>
            <person name="Iltis A."/>
            <person name="Kolder I."/>
            <person name="Pirovano W."/>
            <person name="Jourdain R."/>
            <person name="Clavaud C."/>
        </authorList>
    </citation>
    <scope>NUCLEOTIDE SEQUENCE [LARGE SCALE GENOMIC DNA]</scope>
    <source>
        <strain evidence="13 14">CBS 7877</strain>
    </source>
</reference>
<comment type="catalytic activity">
    <reaction evidence="1">
        <text>a triacylglycerol + H2O = a diacylglycerol + a fatty acid + H(+)</text>
        <dbReference type="Rhea" id="RHEA:12044"/>
        <dbReference type="ChEBI" id="CHEBI:15377"/>
        <dbReference type="ChEBI" id="CHEBI:15378"/>
        <dbReference type="ChEBI" id="CHEBI:17855"/>
        <dbReference type="ChEBI" id="CHEBI:18035"/>
        <dbReference type="ChEBI" id="CHEBI:28868"/>
        <dbReference type="EC" id="3.1.1.3"/>
    </reaction>
</comment>
<keyword evidence="12" id="KW-0732">Signal</keyword>
<dbReference type="GO" id="GO:0004806">
    <property type="term" value="F:triacylglycerol lipase activity"/>
    <property type="evidence" value="ECO:0007669"/>
    <property type="project" value="UniProtKB-EC"/>
</dbReference>
<comment type="catalytic activity">
    <reaction evidence="10">
        <text>a diacylglycerol + H2O = a monoacylglycerol + a fatty acid + H(+)</text>
        <dbReference type="Rhea" id="RHEA:32731"/>
        <dbReference type="ChEBI" id="CHEBI:15377"/>
        <dbReference type="ChEBI" id="CHEBI:15378"/>
        <dbReference type="ChEBI" id="CHEBI:17408"/>
        <dbReference type="ChEBI" id="CHEBI:18035"/>
        <dbReference type="ChEBI" id="CHEBI:28868"/>
    </reaction>
</comment>
<feature type="signal peptide" evidence="12">
    <location>
        <begin position="1"/>
        <end position="23"/>
    </location>
</feature>
<proteinExistence type="inferred from homology"/>
<dbReference type="InterPro" id="IPR029058">
    <property type="entry name" value="AB_hydrolase_fold"/>
</dbReference>
<evidence type="ECO:0000256" key="1">
    <source>
        <dbReference type="ARBA" id="ARBA00001024"/>
    </source>
</evidence>
<comment type="catalytic activity">
    <reaction evidence="11">
        <text>a monoacylglycerol + H2O = glycerol + a fatty acid + H(+)</text>
        <dbReference type="Rhea" id="RHEA:15245"/>
        <dbReference type="ChEBI" id="CHEBI:15377"/>
        <dbReference type="ChEBI" id="CHEBI:15378"/>
        <dbReference type="ChEBI" id="CHEBI:17408"/>
        <dbReference type="ChEBI" id="CHEBI:17754"/>
        <dbReference type="ChEBI" id="CHEBI:28868"/>
    </reaction>
</comment>
<dbReference type="SUPFAM" id="SSF53474">
    <property type="entry name" value="alpha/beta-Hydrolases"/>
    <property type="match status" value="1"/>
</dbReference>
<feature type="chain" id="PRO_5018075796" description="triacylglycerol lipase" evidence="12">
    <location>
        <begin position="24"/>
        <end position="469"/>
    </location>
</feature>
<evidence type="ECO:0000256" key="7">
    <source>
        <dbReference type="ARBA" id="ARBA00023026"/>
    </source>
</evidence>
<dbReference type="OrthoDB" id="2373480at2759"/>
<name>A0A3G2SD42_MALR7</name>
<dbReference type="EMBL" id="CP033155">
    <property type="protein sequence ID" value="AYO44747.1"/>
    <property type="molecule type" value="Genomic_DNA"/>
</dbReference>
<gene>
    <name evidence="13" type="primary">LIP4_2</name>
    <name evidence="13" type="ORF">DNF11_3797</name>
</gene>
<dbReference type="Pfam" id="PF03583">
    <property type="entry name" value="LIP"/>
    <property type="match status" value="1"/>
</dbReference>
<keyword evidence="4" id="KW-0964">Secreted</keyword>
<comment type="subcellular location">
    <subcellularLocation>
        <location evidence="2">Secreted</location>
    </subcellularLocation>
</comment>
<dbReference type="InterPro" id="IPR005152">
    <property type="entry name" value="Lipase_secreted"/>
</dbReference>
<protein>
    <recommendedName>
        <fullName evidence="3">triacylglycerol lipase</fullName>
        <ecNumber evidence="3">3.1.1.3</ecNumber>
    </recommendedName>
</protein>
<sequence>MLPPRFSLGLVVVLVSIFQVCAGYNSAGSLRWEHHRRFFDDDRFYNPPNGWENAKPGEILSRRKVDVAPVGLFKLGVTAYQLLYRTTGLHDGDATTSVTTVLIPDNHDRDKLISASVYEDSISPLCAPSRRFKLGNNVVKNLAISYQSLFITSLLHEGWIVTVPDHEGPESAFTAGPLEGHIILDAVRATLSFDRANLHSDAKVIGYGYSGGALANGWAASLQDSYASELNVVGWSLGGTITNLFTWLRYIDGTSGAGFAFGSVMGISAVDNDFKWIRRGLTSRGQAAYDVARHACMYENLVPLLYQETISDNFFRGGSSFFVDSNVREAFGKYHLGGDNVPTPKAPVFMFHAIADAVVPYGDAYQTAQTWCRNGAKVKFVTNVGAEMGHTSTEITNLPSVLWFMRDRFRGKNWYNECQFTQTLDPWFNIVNAATSLGKFWQQMLDLLGGRIGKADSLLLSKLKKHQIP</sequence>
<dbReference type="GO" id="GO:0016042">
    <property type="term" value="P:lipid catabolic process"/>
    <property type="evidence" value="ECO:0007669"/>
    <property type="project" value="UniProtKB-KW"/>
</dbReference>
<evidence type="ECO:0000256" key="2">
    <source>
        <dbReference type="ARBA" id="ARBA00004613"/>
    </source>
</evidence>
<evidence type="ECO:0000313" key="14">
    <source>
        <dbReference type="Proteomes" id="UP000269793"/>
    </source>
</evidence>
<evidence type="ECO:0000256" key="10">
    <source>
        <dbReference type="ARBA" id="ARBA00047591"/>
    </source>
</evidence>
<accession>A0A3G2SD42</accession>
<dbReference type="Gene3D" id="1.10.260.130">
    <property type="match status" value="1"/>
</dbReference>
<dbReference type="PIRSF" id="PIRSF029171">
    <property type="entry name" value="Esterase_LipA"/>
    <property type="match status" value="1"/>
</dbReference>
<dbReference type="PANTHER" id="PTHR34853:SF1">
    <property type="entry name" value="LIPASE 5"/>
    <property type="match status" value="1"/>
</dbReference>
<evidence type="ECO:0000313" key="13">
    <source>
        <dbReference type="EMBL" id="AYO44747.1"/>
    </source>
</evidence>
<dbReference type="AlphaFoldDB" id="A0A3G2SD42"/>
<keyword evidence="6" id="KW-0442">Lipid degradation</keyword>
<keyword evidence="5 13" id="KW-0378">Hydrolase</keyword>
<keyword evidence="7" id="KW-0843">Virulence</keyword>